<comment type="similarity">
    <text evidence="1">Belongs to the glycosyltransferase group 1 family. Glycosyltransferase 4 subfamily.</text>
</comment>
<evidence type="ECO:0000313" key="6">
    <source>
        <dbReference type="Proteomes" id="UP000032232"/>
    </source>
</evidence>
<protein>
    <submittedName>
        <fullName evidence="5">MfpsA protein</fullName>
        <ecNumber evidence="5">2.4.1.246</ecNumber>
    </submittedName>
</protein>
<accession>A0A0D1EBE1</accession>
<keyword evidence="3 5" id="KW-0808">Transferase</keyword>
<dbReference type="OrthoDB" id="5490290at2"/>
<name>A0A0D1EBE1_9RHOB</name>
<dbReference type="Gene3D" id="3.40.50.2000">
    <property type="entry name" value="Glycogen Phosphorylase B"/>
    <property type="match status" value="1"/>
</dbReference>
<proteinExistence type="inferred from homology"/>
<dbReference type="EMBL" id="JYFE01000081">
    <property type="protein sequence ID" value="KIT14231.1"/>
    <property type="molecule type" value="Genomic_DNA"/>
</dbReference>
<dbReference type="GO" id="GO:0103011">
    <property type="term" value="F:mannosylfructose-phosphate synthase activity"/>
    <property type="evidence" value="ECO:0007669"/>
    <property type="project" value="UniProtKB-EC"/>
</dbReference>
<dbReference type="STRING" id="935700.jaqu_40250"/>
<keyword evidence="6" id="KW-1185">Reference proteome</keyword>
<reference evidence="5 6" key="1">
    <citation type="submission" date="2015-02" db="EMBL/GenBank/DDBJ databases">
        <title>Genome Sequence of Jannaschia aquimarina DSM28248, a member of the Roseobacter clade.</title>
        <authorList>
            <person name="Voget S."/>
            <person name="Daniel R."/>
        </authorList>
    </citation>
    <scope>NUCLEOTIDE SEQUENCE [LARGE SCALE GENOMIC DNA]</scope>
    <source>
        <strain evidence="5 6">GSW-M26</strain>
    </source>
</reference>
<evidence type="ECO:0000256" key="2">
    <source>
        <dbReference type="ARBA" id="ARBA00022676"/>
    </source>
</evidence>
<keyword evidence="2 5" id="KW-0328">Glycosyltransferase</keyword>
<dbReference type="Pfam" id="PF00534">
    <property type="entry name" value="Glycos_transf_1"/>
    <property type="match status" value="1"/>
</dbReference>
<evidence type="ECO:0000313" key="5">
    <source>
        <dbReference type="EMBL" id="KIT14231.1"/>
    </source>
</evidence>
<dbReference type="Proteomes" id="UP000032232">
    <property type="component" value="Unassembled WGS sequence"/>
</dbReference>
<dbReference type="SUPFAM" id="SSF53756">
    <property type="entry name" value="UDP-Glycosyltransferase/glycogen phosphorylase"/>
    <property type="match status" value="1"/>
</dbReference>
<sequence>MTELVVTNLNRNFTGVSSTAARVLGVQRHRYDAVLCGTALPGCPDPVGVREAWRLTREAPAGKPFAIWHVRRNNEMRAALFGRDVLRLPIRIVFTSAGTHRHSAFPRWLMSRMDALIATIPAAAEGKPHVRAVVPHGVDCTVWHPAEDRAAAWAATGFPGTRGVAAVGRIRSSKGTDRFVEIMLRVLPRQPDLTALVLGKAQPQHQGFLDGLKRKVETAGLADRLLFPGEIGPDAMPALVRALSLTVPVPRYEPYGMTPLEGMASGVPFVGSTAGNFRAFAEGEEAGLVVEEAELIEEAASRIDALLSDPPRHAEMSRRARERAVELHSIEAEADGIGRVYEELWAEG</sequence>
<dbReference type="AlphaFoldDB" id="A0A0D1EBE1"/>
<evidence type="ECO:0000256" key="1">
    <source>
        <dbReference type="ARBA" id="ARBA00009481"/>
    </source>
</evidence>
<dbReference type="PANTHER" id="PTHR12526:SF640">
    <property type="entry name" value="COLANIC ACID BIOSYNTHESIS GLYCOSYLTRANSFERASE WCAL-RELATED"/>
    <property type="match status" value="1"/>
</dbReference>
<gene>
    <name evidence="5" type="primary">mfpsA</name>
    <name evidence="5" type="ORF">jaqu_40250</name>
</gene>
<dbReference type="CDD" id="cd03801">
    <property type="entry name" value="GT4_PimA-like"/>
    <property type="match status" value="1"/>
</dbReference>
<dbReference type="RefSeq" id="WP_043920775.1">
    <property type="nucleotide sequence ID" value="NZ_FZPF01000001.1"/>
</dbReference>
<organism evidence="5 6">
    <name type="scientific">Jannaschia aquimarina</name>
    <dbReference type="NCBI Taxonomy" id="935700"/>
    <lineage>
        <taxon>Bacteria</taxon>
        <taxon>Pseudomonadati</taxon>
        <taxon>Pseudomonadota</taxon>
        <taxon>Alphaproteobacteria</taxon>
        <taxon>Rhodobacterales</taxon>
        <taxon>Roseobacteraceae</taxon>
        <taxon>Jannaschia</taxon>
    </lineage>
</organism>
<comment type="caution">
    <text evidence="5">The sequence shown here is derived from an EMBL/GenBank/DDBJ whole genome shotgun (WGS) entry which is preliminary data.</text>
</comment>
<dbReference type="PANTHER" id="PTHR12526">
    <property type="entry name" value="GLYCOSYLTRANSFERASE"/>
    <property type="match status" value="1"/>
</dbReference>
<dbReference type="InterPro" id="IPR001296">
    <property type="entry name" value="Glyco_trans_1"/>
</dbReference>
<feature type="domain" description="Glycosyl transferase family 1" evidence="4">
    <location>
        <begin position="164"/>
        <end position="323"/>
    </location>
</feature>
<dbReference type="PATRIC" id="fig|935700.4.peg.4148"/>
<evidence type="ECO:0000259" key="4">
    <source>
        <dbReference type="Pfam" id="PF00534"/>
    </source>
</evidence>
<evidence type="ECO:0000256" key="3">
    <source>
        <dbReference type="ARBA" id="ARBA00022679"/>
    </source>
</evidence>
<dbReference type="EC" id="2.4.1.246" evidence="5"/>